<feature type="domain" description="Tryptophan synthase beta chain-like PALP" evidence="6">
    <location>
        <begin position="102"/>
        <end position="416"/>
    </location>
</feature>
<dbReference type="Pfam" id="PF14821">
    <property type="entry name" value="Thr_synth_N"/>
    <property type="match status" value="1"/>
</dbReference>
<comment type="caution">
    <text evidence="8">The sequence shown here is derived from an EMBL/GenBank/DDBJ whole genome shotgun (WGS) entry which is preliminary data.</text>
</comment>
<protein>
    <recommendedName>
        <fullName evidence="4">Threonine synthase</fullName>
        <ecNumber evidence="4">4.2.3.1</ecNumber>
    </recommendedName>
</protein>
<dbReference type="Gene3D" id="3.90.1380.10">
    <property type="entry name" value="Threonine synthase, N-terminal domain"/>
    <property type="match status" value="1"/>
</dbReference>
<dbReference type="CDD" id="cd01560">
    <property type="entry name" value="Thr-synth_2"/>
    <property type="match status" value="1"/>
</dbReference>
<dbReference type="Proteomes" id="UP000310263">
    <property type="component" value="Unassembled WGS sequence"/>
</dbReference>
<dbReference type="PANTHER" id="PTHR43515">
    <property type="entry name" value="THREONINE SYNTHASE-LIKE 1"/>
    <property type="match status" value="1"/>
</dbReference>
<dbReference type="AlphaFoldDB" id="A0A4S2F2K8"/>
<evidence type="ECO:0000259" key="6">
    <source>
        <dbReference type="Pfam" id="PF00291"/>
    </source>
</evidence>
<keyword evidence="8" id="KW-0456">Lyase</keyword>
<evidence type="ECO:0000313" key="9">
    <source>
        <dbReference type="Proteomes" id="UP000310263"/>
    </source>
</evidence>
<dbReference type="InterPro" id="IPR004450">
    <property type="entry name" value="Thr_synthase-like"/>
</dbReference>
<dbReference type="EC" id="4.2.3.1" evidence="4"/>
<gene>
    <name evidence="8" type="ORF">E5334_07860</name>
</gene>
<keyword evidence="9" id="KW-1185">Reference proteome</keyword>
<dbReference type="GO" id="GO:0004795">
    <property type="term" value="F:threonine synthase activity"/>
    <property type="evidence" value="ECO:0007669"/>
    <property type="project" value="UniProtKB-UniRule"/>
</dbReference>
<evidence type="ECO:0000256" key="3">
    <source>
        <dbReference type="ARBA" id="ARBA00022898"/>
    </source>
</evidence>
<evidence type="ECO:0000259" key="7">
    <source>
        <dbReference type="Pfam" id="PF14821"/>
    </source>
</evidence>
<evidence type="ECO:0000256" key="4">
    <source>
        <dbReference type="NCBIfam" id="TIGR00260"/>
    </source>
</evidence>
<dbReference type="GO" id="GO:0005737">
    <property type="term" value="C:cytoplasm"/>
    <property type="evidence" value="ECO:0007669"/>
    <property type="project" value="TreeGrafter"/>
</dbReference>
<evidence type="ECO:0000256" key="5">
    <source>
        <dbReference type="PIRSR" id="PIRSR604450-51"/>
    </source>
</evidence>
<evidence type="ECO:0000256" key="2">
    <source>
        <dbReference type="ARBA" id="ARBA00005517"/>
    </source>
</evidence>
<feature type="modified residue" description="N6-(pyridoxal phosphate)lysine" evidence="5">
    <location>
        <position position="112"/>
    </location>
</feature>
<keyword evidence="3 5" id="KW-0663">Pyridoxal phosphate</keyword>
<organism evidence="8 9">
    <name type="scientific">Muricaecibacterium torontonense</name>
    <dbReference type="NCBI Taxonomy" id="3032871"/>
    <lineage>
        <taxon>Bacteria</taxon>
        <taxon>Bacillati</taxon>
        <taxon>Actinomycetota</taxon>
        <taxon>Coriobacteriia</taxon>
        <taxon>Coriobacteriales</taxon>
        <taxon>Atopobiaceae</taxon>
        <taxon>Muricaecibacterium</taxon>
    </lineage>
</organism>
<sequence length="516" mass="55519">MKSFYHSTRSFSQPVTSKQAILEGIAPDGGLFVSDGAFDDLVELSDMLAGTYEEHAAEILGRLLRDFSAQELSGCVRRAYGSTFSSPAVTPVTPVGDDFLLELYHGPTSAFKDVALQMLPQLMGVARQGDGRDIMIVCATSGDTGKAALAGFAGVEGCGVTVFYPHGKVSDVQQLQMATQTGHNVEVCAVEGNFDDAQSEVKRIFGDHQLAGRLEAQGCVLSSANSINIGRLAPQVVYYFDAYGQLAKEGALKLGDPVDFYVPTGNFGDVLAGYYAKRLGLPVGRLYVCSNANDVLCDFLETGVYDRRRDFHKTISPSMDILISSNLERLLYYASDGDVELVSSLMDSLAKDGVYQVPQPVMDTIRETFSGGKATDQETRATIARTWNETGVLIDPHTAVAKTVLDATEPEGRVRVVLSTASPYKFSAEVLRALDPAATFADGFEAMDRLAALTHTQPPAQLSGLRSLPVRFTQVVERPAMTQVVEHACQSVFDLSDAEKPIAPEAGSFSAAESQE</sequence>
<dbReference type="EMBL" id="SRYE01000005">
    <property type="protein sequence ID" value="TGY61321.1"/>
    <property type="molecule type" value="Genomic_DNA"/>
</dbReference>
<dbReference type="InterPro" id="IPR029144">
    <property type="entry name" value="Thr_synth_N"/>
</dbReference>
<feature type="domain" description="Threonine synthase N-terminal" evidence="7">
    <location>
        <begin position="5"/>
        <end position="80"/>
    </location>
</feature>
<reference evidence="8 9" key="1">
    <citation type="submission" date="2019-04" db="EMBL/GenBank/DDBJ databases">
        <title>Microbes associate with the intestines of laboratory mice.</title>
        <authorList>
            <person name="Navarre W."/>
            <person name="Wong E."/>
            <person name="Huang K."/>
            <person name="Tropini C."/>
            <person name="Ng K."/>
            <person name="Yu B."/>
        </authorList>
    </citation>
    <scope>NUCLEOTIDE SEQUENCE [LARGE SCALE GENOMIC DNA]</scope>
    <source>
        <strain evidence="8 9">NM07_P-09</strain>
    </source>
</reference>
<dbReference type="InterPro" id="IPR036052">
    <property type="entry name" value="TrpB-like_PALP_sf"/>
</dbReference>
<accession>A0A4S2F2K8</accession>
<dbReference type="GO" id="GO:0009088">
    <property type="term" value="P:threonine biosynthetic process"/>
    <property type="evidence" value="ECO:0007669"/>
    <property type="project" value="UniProtKB-UniRule"/>
</dbReference>
<dbReference type="InterPro" id="IPR037158">
    <property type="entry name" value="Thr_synth_N_sf"/>
</dbReference>
<comment type="similarity">
    <text evidence="2">Belongs to the threonine synthase family.</text>
</comment>
<name>A0A4S2F2K8_9ACTN</name>
<dbReference type="RefSeq" id="WP_136013044.1">
    <property type="nucleotide sequence ID" value="NZ_SRYE01000005.1"/>
</dbReference>
<evidence type="ECO:0000313" key="8">
    <source>
        <dbReference type="EMBL" id="TGY61321.1"/>
    </source>
</evidence>
<dbReference type="NCBIfam" id="TIGR00260">
    <property type="entry name" value="thrC"/>
    <property type="match status" value="1"/>
</dbReference>
<proteinExistence type="inferred from homology"/>
<dbReference type="SUPFAM" id="SSF53686">
    <property type="entry name" value="Tryptophan synthase beta subunit-like PLP-dependent enzymes"/>
    <property type="match status" value="1"/>
</dbReference>
<dbReference type="InterPro" id="IPR001926">
    <property type="entry name" value="TrpB-like_PALP"/>
</dbReference>
<dbReference type="Pfam" id="PF00291">
    <property type="entry name" value="PALP"/>
    <property type="match status" value="1"/>
</dbReference>
<evidence type="ECO:0000256" key="1">
    <source>
        <dbReference type="ARBA" id="ARBA00001933"/>
    </source>
</evidence>
<comment type="cofactor">
    <cofactor evidence="1 5">
        <name>pyridoxal 5'-phosphate</name>
        <dbReference type="ChEBI" id="CHEBI:597326"/>
    </cofactor>
</comment>
<dbReference type="PANTHER" id="PTHR43515:SF1">
    <property type="entry name" value="THREONINE SYNTHASE-LIKE 1"/>
    <property type="match status" value="1"/>
</dbReference>
<dbReference type="Gene3D" id="3.40.50.1100">
    <property type="match status" value="2"/>
</dbReference>
<dbReference type="OrthoDB" id="9778118at2"/>